<accession>A0ABX7P9A3</accession>
<keyword evidence="3" id="KW-1185">Reference proteome</keyword>
<evidence type="ECO:0000313" key="3">
    <source>
        <dbReference type="Proteomes" id="UP000662747"/>
    </source>
</evidence>
<keyword evidence="1" id="KW-0812">Transmembrane</keyword>
<evidence type="ECO:0008006" key="4">
    <source>
        <dbReference type="Google" id="ProtNLM"/>
    </source>
</evidence>
<evidence type="ECO:0000256" key="1">
    <source>
        <dbReference type="SAM" id="Phobius"/>
    </source>
</evidence>
<keyword evidence="1" id="KW-0472">Membrane</keyword>
<gene>
    <name evidence="2" type="ORF">JY651_19770</name>
</gene>
<keyword evidence="1" id="KW-1133">Transmembrane helix</keyword>
<name>A0ABX7P9A3_9BACT</name>
<protein>
    <recommendedName>
        <fullName evidence="4">Zinc-finger domain-containing protein</fullName>
    </recommendedName>
</protein>
<organism evidence="2 3">
    <name type="scientific">Pyxidicoccus parkwayensis</name>
    <dbReference type="NCBI Taxonomy" id="2813578"/>
    <lineage>
        <taxon>Bacteria</taxon>
        <taxon>Pseudomonadati</taxon>
        <taxon>Myxococcota</taxon>
        <taxon>Myxococcia</taxon>
        <taxon>Myxococcales</taxon>
        <taxon>Cystobacterineae</taxon>
        <taxon>Myxococcaceae</taxon>
        <taxon>Pyxidicoccus</taxon>
    </lineage>
</organism>
<dbReference type="RefSeq" id="WP_206728541.1">
    <property type="nucleotide sequence ID" value="NZ_CP071090.1"/>
</dbReference>
<dbReference type="EMBL" id="CP071090">
    <property type="protein sequence ID" value="QSQ27013.1"/>
    <property type="molecule type" value="Genomic_DNA"/>
</dbReference>
<dbReference type="Proteomes" id="UP000662747">
    <property type="component" value="Chromosome"/>
</dbReference>
<sequence length="198" mass="21639">MRCHDAAAALMEEQRTPELQAHLETCEECRSLAALHGSASRLRLPSPPALAPISRDAVQSEVRRRVIRRRAAAGAVASLAIAGLVLWTRPPAPVLEQGTAPEYAEELPTPRAELGLSGAPHEQTFPDEVPAHAVLVMGRGSLMNLMGEVRGYTRRDLVVQDETYRPFGTLAAWVRPPDSRALETPPFRTAVLPLYPQE</sequence>
<feature type="transmembrane region" description="Helical" evidence="1">
    <location>
        <begin position="71"/>
        <end position="88"/>
    </location>
</feature>
<reference evidence="2 3" key="1">
    <citation type="submission" date="2021-02" db="EMBL/GenBank/DDBJ databases">
        <title>De Novo genome assembly of isolated myxobacteria.</title>
        <authorList>
            <person name="Stevens D.C."/>
        </authorList>
    </citation>
    <scope>NUCLEOTIDE SEQUENCE [LARGE SCALE GENOMIC DNA]</scope>
    <source>
        <strain evidence="3">SCPEA02</strain>
    </source>
</reference>
<proteinExistence type="predicted"/>
<evidence type="ECO:0000313" key="2">
    <source>
        <dbReference type="EMBL" id="QSQ27013.1"/>
    </source>
</evidence>